<comment type="caution">
    <text evidence="2">The sequence shown here is derived from an EMBL/GenBank/DDBJ whole genome shotgun (WGS) entry which is preliminary data.</text>
</comment>
<reference evidence="2" key="1">
    <citation type="submission" date="2022-12" db="EMBL/GenBank/DDBJ databases">
        <title>Draft genome assemblies for two species of Escallonia (Escalloniales).</title>
        <authorList>
            <person name="Chanderbali A."/>
            <person name="Dervinis C."/>
            <person name="Anghel I."/>
            <person name="Soltis D."/>
            <person name="Soltis P."/>
            <person name="Zapata F."/>
        </authorList>
    </citation>
    <scope>NUCLEOTIDE SEQUENCE</scope>
    <source>
        <strain evidence="2">UCBG92.1500</strain>
        <tissue evidence="2">Leaf</tissue>
    </source>
</reference>
<evidence type="ECO:0000313" key="2">
    <source>
        <dbReference type="EMBL" id="KAK2985158.1"/>
    </source>
</evidence>
<dbReference type="AlphaFoldDB" id="A0AA88R9L0"/>
<sequence length="505" mass="57398">MQDHGYNVGCALRRMFCNLLAGSRASFSLLKRSHHLRPSPQMKYSVILFSVSLQGDPSSRSRSRASLGVLYMAGQRDESTVGQGTQGTDPNLREIIGLVGRIANALESSQNNQQHSQVGESSLVRYAIATDDLTLLERFVKLKPTLFAGGANSDEADEWISNKDKLFERMQLTPSQKVSLATFYLSEDAGFWWKRIDAKWTAVYSGNVRRDRELTFLQLEQKNKTVQEYEKEFTALARHASYLVEGGDRKAKKFETGLNPDIQEAITPLNISDYHEIVDQALNIERTLRFTRAKRAHMSLSRPPVQQWQAGRFPSTSGDRKFLRTDMRSMAYTPRPQTHGFMPRPFIIGPRPQPRPGVRPTQYIPPQQQPVQNMYEKYYDGLFLPNKAKVLFHLSFKVDTSPSRQLIDSPWLKFQKHDTETVDISLLGDFPGIHHLRCTKVRWVWCDSRGNQLCYAKIRDASTVLVCEEDIGWFDVAMGDIIGVEILEASGDFNCNSTPDLPSQL</sequence>
<dbReference type="Pfam" id="PF03732">
    <property type="entry name" value="Retrotrans_gag"/>
    <property type="match status" value="1"/>
</dbReference>
<gene>
    <name evidence="2" type="ORF">RJ640_014021</name>
</gene>
<protein>
    <recommendedName>
        <fullName evidence="1">Retrotransposon gag domain-containing protein</fullName>
    </recommendedName>
</protein>
<dbReference type="Proteomes" id="UP001187471">
    <property type="component" value="Unassembled WGS sequence"/>
</dbReference>
<evidence type="ECO:0000259" key="1">
    <source>
        <dbReference type="Pfam" id="PF03732"/>
    </source>
</evidence>
<dbReference type="EMBL" id="JAVXUO010001188">
    <property type="protein sequence ID" value="KAK2985158.1"/>
    <property type="molecule type" value="Genomic_DNA"/>
</dbReference>
<proteinExistence type="predicted"/>
<accession>A0AA88R9L0</accession>
<evidence type="ECO:0000313" key="3">
    <source>
        <dbReference type="Proteomes" id="UP001187471"/>
    </source>
</evidence>
<name>A0AA88R9L0_9ASTE</name>
<keyword evidence="3" id="KW-1185">Reference proteome</keyword>
<organism evidence="2 3">
    <name type="scientific">Escallonia rubra</name>
    <dbReference type="NCBI Taxonomy" id="112253"/>
    <lineage>
        <taxon>Eukaryota</taxon>
        <taxon>Viridiplantae</taxon>
        <taxon>Streptophyta</taxon>
        <taxon>Embryophyta</taxon>
        <taxon>Tracheophyta</taxon>
        <taxon>Spermatophyta</taxon>
        <taxon>Magnoliopsida</taxon>
        <taxon>eudicotyledons</taxon>
        <taxon>Gunneridae</taxon>
        <taxon>Pentapetalae</taxon>
        <taxon>asterids</taxon>
        <taxon>campanulids</taxon>
        <taxon>Escalloniales</taxon>
        <taxon>Escalloniaceae</taxon>
        <taxon>Escallonia</taxon>
    </lineage>
</organism>
<feature type="domain" description="Retrotransposon gag" evidence="1">
    <location>
        <begin position="192"/>
        <end position="260"/>
    </location>
</feature>
<dbReference type="InterPro" id="IPR005162">
    <property type="entry name" value="Retrotrans_gag_dom"/>
</dbReference>